<dbReference type="InterPro" id="IPR000847">
    <property type="entry name" value="LysR_HTH_N"/>
</dbReference>
<dbReference type="RefSeq" id="WP_115932134.1">
    <property type="nucleotide sequence ID" value="NZ_QREH01000001.1"/>
</dbReference>
<dbReference type="SUPFAM" id="SSF46785">
    <property type="entry name" value="Winged helix' DNA-binding domain"/>
    <property type="match status" value="1"/>
</dbReference>
<feature type="domain" description="HTH lysR-type" evidence="5">
    <location>
        <begin position="3"/>
        <end position="61"/>
    </location>
</feature>
<dbReference type="InterPro" id="IPR005119">
    <property type="entry name" value="LysR_subst-bd"/>
</dbReference>
<evidence type="ECO:0000256" key="3">
    <source>
        <dbReference type="ARBA" id="ARBA00023125"/>
    </source>
</evidence>
<dbReference type="GO" id="GO:0032993">
    <property type="term" value="C:protein-DNA complex"/>
    <property type="evidence" value="ECO:0007669"/>
    <property type="project" value="TreeGrafter"/>
</dbReference>
<dbReference type="Pfam" id="PF00126">
    <property type="entry name" value="HTH_1"/>
    <property type="match status" value="1"/>
</dbReference>
<dbReference type="Proteomes" id="UP000256727">
    <property type="component" value="Unassembled WGS sequence"/>
</dbReference>
<name>A0A3D9LCL7_9MICC</name>
<dbReference type="Gene3D" id="1.10.10.10">
    <property type="entry name" value="Winged helix-like DNA-binding domain superfamily/Winged helix DNA-binding domain"/>
    <property type="match status" value="1"/>
</dbReference>
<keyword evidence="7" id="KW-1185">Reference proteome</keyword>
<evidence type="ECO:0000259" key="5">
    <source>
        <dbReference type="PROSITE" id="PS50931"/>
    </source>
</evidence>
<accession>A0A3D9LCL7</accession>
<keyword evidence="2" id="KW-0805">Transcription regulation</keyword>
<keyword evidence="3" id="KW-0238">DNA-binding</keyword>
<evidence type="ECO:0000256" key="2">
    <source>
        <dbReference type="ARBA" id="ARBA00023015"/>
    </source>
</evidence>
<dbReference type="SUPFAM" id="SSF53850">
    <property type="entry name" value="Periplasmic binding protein-like II"/>
    <property type="match status" value="1"/>
</dbReference>
<organism evidence="6 7">
    <name type="scientific">Citricoccus muralis</name>
    <dbReference type="NCBI Taxonomy" id="169134"/>
    <lineage>
        <taxon>Bacteria</taxon>
        <taxon>Bacillati</taxon>
        <taxon>Actinomycetota</taxon>
        <taxon>Actinomycetes</taxon>
        <taxon>Micrococcales</taxon>
        <taxon>Micrococcaceae</taxon>
        <taxon>Citricoccus</taxon>
    </lineage>
</organism>
<dbReference type="GO" id="GO:0003677">
    <property type="term" value="F:DNA binding"/>
    <property type="evidence" value="ECO:0007669"/>
    <property type="project" value="UniProtKB-KW"/>
</dbReference>
<evidence type="ECO:0000313" key="6">
    <source>
        <dbReference type="EMBL" id="REE04151.1"/>
    </source>
</evidence>
<sequence length="301" mass="32483">MRLTLRQLEHFCAVARTGSISAAAAQLRVSRTSVTEALDTLERISGTVLCHRSKAEGVVLTASGEDFFIRARSVLDQALDLEVPDGDRQLGGTLAVGCFRSLAPTVLPALWSEFAARHPGVTVSVTTGNRAELVEQLSLGILDVVLAYNLHALPGLGSARLYDTTMYALLPADHRFAERGRAPLAELAAEPLLLMDVSPSSDDILSYFAHHGAAPNVRMKSPDFELIRSLVARGLGYSIFIQRPRHDVSYEGLPVACVPLDPEPHLERASIAWSERRRLPAPGRSFVDLAIALGPQVAPAP</sequence>
<evidence type="ECO:0000256" key="4">
    <source>
        <dbReference type="ARBA" id="ARBA00023163"/>
    </source>
</evidence>
<dbReference type="InterPro" id="IPR036390">
    <property type="entry name" value="WH_DNA-bd_sf"/>
</dbReference>
<protein>
    <submittedName>
        <fullName evidence="6">LysR family transcriptional regulator</fullName>
    </submittedName>
</protein>
<dbReference type="Gene3D" id="3.40.190.10">
    <property type="entry name" value="Periplasmic binding protein-like II"/>
    <property type="match status" value="2"/>
</dbReference>
<dbReference type="PANTHER" id="PTHR30346:SF0">
    <property type="entry name" value="HCA OPERON TRANSCRIPTIONAL ACTIVATOR HCAR"/>
    <property type="match status" value="1"/>
</dbReference>
<comment type="caution">
    <text evidence="6">The sequence shown here is derived from an EMBL/GenBank/DDBJ whole genome shotgun (WGS) entry which is preliminary data.</text>
</comment>
<comment type="similarity">
    <text evidence="1">Belongs to the LysR transcriptional regulatory family.</text>
</comment>
<proteinExistence type="inferred from homology"/>
<dbReference type="PROSITE" id="PS50931">
    <property type="entry name" value="HTH_LYSR"/>
    <property type="match status" value="1"/>
</dbReference>
<evidence type="ECO:0000256" key="1">
    <source>
        <dbReference type="ARBA" id="ARBA00009437"/>
    </source>
</evidence>
<dbReference type="OrthoDB" id="4131546at2"/>
<dbReference type="AlphaFoldDB" id="A0A3D9LCL7"/>
<dbReference type="Pfam" id="PF03466">
    <property type="entry name" value="LysR_substrate"/>
    <property type="match status" value="1"/>
</dbReference>
<dbReference type="InterPro" id="IPR036388">
    <property type="entry name" value="WH-like_DNA-bd_sf"/>
</dbReference>
<gene>
    <name evidence="6" type="ORF">C8E99_1978</name>
</gene>
<dbReference type="EMBL" id="QREH01000001">
    <property type="protein sequence ID" value="REE04151.1"/>
    <property type="molecule type" value="Genomic_DNA"/>
</dbReference>
<dbReference type="GO" id="GO:0003700">
    <property type="term" value="F:DNA-binding transcription factor activity"/>
    <property type="evidence" value="ECO:0007669"/>
    <property type="project" value="InterPro"/>
</dbReference>
<dbReference type="PANTHER" id="PTHR30346">
    <property type="entry name" value="TRANSCRIPTIONAL DUAL REGULATOR HCAR-RELATED"/>
    <property type="match status" value="1"/>
</dbReference>
<evidence type="ECO:0000313" key="7">
    <source>
        <dbReference type="Proteomes" id="UP000256727"/>
    </source>
</evidence>
<keyword evidence="4" id="KW-0804">Transcription</keyword>
<reference evidence="6 7" key="1">
    <citation type="submission" date="2018-07" db="EMBL/GenBank/DDBJ databases">
        <title>Sequencing the genomes of 1000 actinobacteria strains.</title>
        <authorList>
            <person name="Klenk H.-P."/>
        </authorList>
    </citation>
    <scope>NUCLEOTIDE SEQUENCE [LARGE SCALE GENOMIC DNA]</scope>
    <source>
        <strain evidence="6 7">DSM 14442</strain>
    </source>
</reference>